<sequence length="93" mass="10164">MNNKPTTPLPHSPNQPSTDDILDEQDTAELFENLPGFVPDDDDDNGQDTEASVKKKEPALSTVYGHESIALNALKTRLAGHAPWLEDSILDPL</sequence>
<comment type="caution">
    <text evidence="2">The sequence shown here is derived from an EMBL/GenBank/DDBJ whole genome shotgun (WGS) entry which is preliminary data.</text>
</comment>
<feature type="region of interest" description="Disordered" evidence="1">
    <location>
        <begin position="33"/>
        <end position="54"/>
    </location>
</feature>
<evidence type="ECO:0000313" key="2">
    <source>
        <dbReference type="EMBL" id="KAF9137044.1"/>
    </source>
</evidence>
<proteinExistence type="predicted"/>
<protein>
    <submittedName>
        <fullName evidence="2">Uncharacterized protein</fullName>
    </submittedName>
</protein>
<reference evidence="2" key="1">
    <citation type="journal article" date="2020" name="Fungal Divers.">
        <title>Resolving the Mortierellaceae phylogeny through synthesis of multi-gene phylogenetics and phylogenomics.</title>
        <authorList>
            <person name="Vandepol N."/>
            <person name="Liber J."/>
            <person name="Desiro A."/>
            <person name="Na H."/>
            <person name="Kennedy M."/>
            <person name="Barry K."/>
            <person name="Grigoriev I.V."/>
            <person name="Miller A.N."/>
            <person name="O'Donnell K."/>
            <person name="Stajich J.E."/>
            <person name="Bonito G."/>
        </authorList>
    </citation>
    <scope>NUCLEOTIDE SEQUENCE</scope>
    <source>
        <strain evidence="2">NRRL 6426</strain>
    </source>
</reference>
<accession>A0A9P5RQP3</accession>
<dbReference type="EMBL" id="JAAAUQ010001601">
    <property type="protein sequence ID" value="KAF9137044.1"/>
    <property type="molecule type" value="Genomic_DNA"/>
</dbReference>
<feature type="non-terminal residue" evidence="2">
    <location>
        <position position="93"/>
    </location>
</feature>
<evidence type="ECO:0000256" key="1">
    <source>
        <dbReference type="SAM" id="MobiDB-lite"/>
    </source>
</evidence>
<dbReference type="Proteomes" id="UP000748756">
    <property type="component" value="Unassembled WGS sequence"/>
</dbReference>
<gene>
    <name evidence="2" type="ORF">BG015_002903</name>
</gene>
<evidence type="ECO:0000313" key="3">
    <source>
        <dbReference type="Proteomes" id="UP000748756"/>
    </source>
</evidence>
<dbReference type="AlphaFoldDB" id="A0A9P5RQP3"/>
<name>A0A9P5RQP3_9FUNG</name>
<organism evidence="2 3">
    <name type="scientific">Linnemannia schmuckeri</name>
    <dbReference type="NCBI Taxonomy" id="64567"/>
    <lineage>
        <taxon>Eukaryota</taxon>
        <taxon>Fungi</taxon>
        <taxon>Fungi incertae sedis</taxon>
        <taxon>Mucoromycota</taxon>
        <taxon>Mortierellomycotina</taxon>
        <taxon>Mortierellomycetes</taxon>
        <taxon>Mortierellales</taxon>
        <taxon>Mortierellaceae</taxon>
        <taxon>Linnemannia</taxon>
    </lineage>
</organism>
<feature type="region of interest" description="Disordered" evidence="1">
    <location>
        <begin position="1"/>
        <end position="21"/>
    </location>
</feature>
<keyword evidence="3" id="KW-1185">Reference proteome</keyword>